<keyword evidence="2" id="KW-0472">Membrane</keyword>
<evidence type="ECO:0000256" key="1">
    <source>
        <dbReference type="PROSITE-ProRule" id="PRU00339"/>
    </source>
</evidence>
<evidence type="ECO:0000256" key="2">
    <source>
        <dbReference type="SAM" id="Phobius"/>
    </source>
</evidence>
<accession>A0A923HCA8</accession>
<dbReference type="InterPro" id="IPR019734">
    <property type="entry name" value="TPR_rpt"/>
</dbReference>
<keyword evidence="4" id="KW-1185">Reference proteome</keyword>
<dbReference type="SUPFAM" id="SSF48452">
    <property type="entry name" value="TPR-like"/>
    <property type="match status" value="1"/>
</dbReference>
<gene>
    <name evidence="3" type="ORF">H7U19_12685</name>
</gene>
<organism evidence="3 4">
    <name type="scientific">Hyunsoonleella aquatilis</name>
    <dbReference type="NCBI Taxonomy" id="2762758"/>
    <lineage>
        <taxon>Bacteria</taxon>
        <taxon>Pseudomonadati</taxon>
        <taxon>Bacteroidota</taxon>
        <taxon>Flavobacteriia</taxon>
        <taxon>Flavobacteriales</taxon>
        <taxon>Flavobacteriaceae</taxon>
    </lineage>
</organism>
<feature type="repeat" description="TPR" evidence="1">
    <location>
        <begin position="206"/>
        <end position="239"/>
    </location>
</feature>
<dbReference type="EMBL" id="JACNMF010000004">
    <property type="protein sequence ID" value="MBC3759267.1"/>
    <property type="molecule type" value="Genomic_DNA"/>
</dbReference>
<dbReference type="Gene3D" id="1.25.40.10">
    <property type="entry name" value="Tetratricopeptide repeat domain"/>
    <property type="match status" value="1"/>
</dbReference>
<dbReference type="AlphaFoldDB" id="A0A923HCA8"/>
<dbReference type="RefSeq" id="WP_186562941.1">
    <property type="nucleotide sequence ID" value="NZ_JACNMF010000004.1"/>
</dbReference>
<reference evidence="3" key="1">
    <citation type="submission" date="2020-08" db="EMBL/GenBank/DDBJ databases">
        <title>Hyunsoonleella sp. strain SJ7 genome sequencing and assembly.</title>
        <authorList>
            <person name="Kim I."/>
        </authorList>
    </citation>
    <scope>NUCLEOTIDE SEQUENCE</scope>
    <source>
        <strain evidence="3">SJ7</strain>
    </source>
</reference>
<dbReference type="Pfam" id="PF13432">
    <property type="entry name" value="TPR_16"/>
    <property type="match status" value="1"/>
</dbReference>
<protein>
    <submittedName>
        <fullName evidence="3">Tetratricopeptide repeat protein</fullName>
    </submittedName>
</protein>
<comment type="caution">
    <text evidence="3">The sequence shown here is derived from an EMBL/GenBank/DDBJ whole genome shotgun (WGS) entry which is preliminary data.</text>
</comment>
<evidence type="ECO:0000313" key="4">
    <source>
        <dbReference type="Proteomes" id="UP000656244"/>
    </source>
</evidence>
<evidence type="ECO:0000313" key="3">
    <source>
        <dbReference type="EMBL" id="MBC3759267.1"/>
    </source>
</evidence>
<keyword evidence="2" id="KW-1133">Transmembrane helix</keyword>
<dbReference type="Pfam" id="PF13174">
    <property type="entry name" value="TPR_6"/>
    <property type="match status" value="1"/>
</dbReference>
<feature type="transmembrane region" description="Helical" evidence="2">
    <location>
        <begin position="87"/>
        <end position="108"/>
    </location>
</feature>
<proteinExistence type="predicted"/>
<dbReference type="InterPro" id="IPR011990">
    <property type="entry name" value="TPR-like_helical_dom_sf"/>
</dbReference>
<sequence length="246" mass="28454">MDQNNPISQELLETIERYLKNTMPIEERNTFELKIKSNPILQQQIKDVESILFGVRRGMFKNKTKAFHEEVISEDVTSKKDKKVFTLNFKTISIAASIVVLVGGFWFFNRTPQNEAIFNTYFIEDRGLETNMGETNQYAFDDAMVDYKHGKYDKAIEKWNLLLKSQPKNDTLNYFLGVAHLANKDEDKAIKFLKTTVNDSKSIFLSEANFYLGLSYLKMDKTDLAIEAFQKSNSKRSKAIIEALKK</sequence>
<keyword evidence="2" id="KW-0812">Transmembrane</keyword>
<name>A0A923HCA8_9FLAO</name>
<dbReference type="Proteomes" id="UP000656244">
    <property type="component" value="Unassembled WGS sequence"/>
</dbReference>
<dbReference type="PROSITE" id="PS50005">
    <property type="entry name" value="TPR"/>
    <property type="match status" value="1"/>
</dbReference>
<keyword evidence="1" id="KW-0802">TPR repeat</keyword>